<evidence type="ECO:0000256" key="3">
    <source>
        <dbReference type="ARBA" id="ARBA00022692"/>
    </source>
</evidence>
<dbReference type="GeneID" id="115478313"/>
<accession>A0A6P7YWH4</accession>
<dbReference type="SUPFAM" id="SSF81321">
    <property type="entry name" value="Family A G protein-coupled receptor-like"/>
    <property type="match status" value="1"/>
</dbReference>
<evidence type="ECO:0000256" key="9">
    <source>
        <dbReference type="RuleBase" id="RU000688"/>
    </source>
</evidence>
<feature type="transmembrane region" description="Helical" evidence="10">
    <location>
        <begin position="38"/>
        <end position="61"/>
    </location>
</feature>
<evidence type="ECO:0000313" key="14">
    <source>
        <dbReference type="RefSeq" id="XP_030071477.1"/>
    </source>
</evidence>
<dbReference type="Proteomes" id="UP000515156">
    <property type="component" value="Chromosome 10"/>
</dbReference>
<evidence type="ECO:0000256" key="4">
    <source>
        <dbReference type="ARBA" id="ARBA00022989"/>
    </source>
</evidence>
<reference evidence="13 14" key="1">
    <citation type="submission" date="2025-04" db="UniProtKB">
        <authorList>
            <consortium name="RefSeq"/>
        </authorList>
    </citation>
    <scope>IDENTIFICATION</scope>
</reference>
<keyword evidence="7 9" id="KW-0675">Receptor</keyword>
<keyword evidence="12" id="KW-1185">Reference proteome</keyword>
<gene>
    <name evidence="14" type="primary">LOC115478313</name>
    <name evidence="13" type="synonym">LOC115458861</name>
</gene>
<keyword evidence="6 10" id="KW-0472">Membrane</keyword>
<dbReference type="GO" id="GO:0004930">
    <property type="term" value="F:G protein-coupled receptor activity"/>
    <property type="evidence" value="ECO:0007669"/>
    <property type="project" value="UniProtKB-KW"/>
</dbReference>
<dbReference type="AlphaFoldDB" id="A0A6P7YWH4"/>
<dbReference type="RefSeq" id="XP_030071477.1">
    <property type="nucleotide sequence ID" value="XM_030215617.1"/>
</dbReference>
<comment type="subcellular location">
    <subcellularLocation>
        <location evidence="1">Cell membrane</location>
        <topology evidence="1">Multi-pass membrane protein</topology>
    </subcellularLocation>
</comment>
<evidence type="ECO:0000256" key="1">
    <source>
        <dbReference type="ARBA" id="ARBA00004651"/>
    </source>
</evidence>
<dbReference type="KEGG" id="muo:115458861"/>
<dbReference type="Gene3D" id="1.20.1070.10">
    <property type="entry name" value="Rhodopsin 7-helix transmembrane proteins"/>
    <property type="match status" value="1"/>
</dbReference>
<dbReference type="RefSeq" id="XP_030044559.1">
    <property type="nucleotide sequence ID" value="XM_030188699.1"/>
</dbReference>
<comment type="similarity">
    <text evidence="9">Belongs to the G-protein coupled receptor 1 family.</text>
</comment>
<dbReference type="PANTHER" id="PTHR22750">
    <property type="entry name" value="G-PROTEIN COUPLED RECEPTOR"/>
    <property type="match status" value="1"/>
</dbReference>
<sequence length="323" mass="36849">MDGISFGIILTVLSFFIVASNVVIAIALILLIQKNDSIGLYFVLNLSVADSLVGVAITGLVTEEFSKQFHSTQKFYCVLRMAFITSPTAASILTMVLVAFDRYLAIKKPFMYFRVMTGSMVAVCIIGLWITSGVFGFLPLIIQEFQQQDYNGCCSFFTVFQPTYLLTILCVGFVPGLFIFTYFYCDILKIAHLHAQQIWDMGHIGSAINYPHPRYTQDIKAVRTVAVLIGCFVLSWLPFFIVTIVQAACQACVLYNVIEKYLWLLGLCNSLLNPLIYAYWQKEVRLQIYQMWFCVKRRIFLLFIVENYLQVSRRTHIDAISHL</sequence>
<keyword evidence="2" id="KW-1003">Cell membrane</keyword>
<keyword evidence="4 10" id="KW-1133">Transmembrane helix</keyword>
<keyword evidence="3 9" id="KW-0812">Transmembrane</keyword>
<feature type="transmembrane region" description="Helical" evidence="10">
    <location>
        <begin position="221"/>
        <end position="241"/>
    </location>
</feature>
<feature type="transmembrane region" description="Helical" evidence="10">
    <location>
        <begin position="6"/>
        <end position="31"/>
    </location>
</feature>
<evidence type="ECO:0000256" key="10">
    <source>
        <dbReference type="SAM" id="Phobius"/>
    </source>
</evidence>
<keyword evidence="8 9" id="KW-0807">Transducer</keyword>
<dbReference type="KEGG" id="muo:115478313"/>
<proteinExistence type="inferred from homology"/>
<dbReference type="OrthoDB" id="10011551at2759"/>
<dbReference type="GO" id="GO:0005886">
    <property type="term" value="C:plasma membrane"/>
    <property type="evidence" value="ECO:0007669"/>
    <property type="project" value="UniProtKB-SubCell"/>
</dbReference>
<evidence type="ECO:0000313" key="13">
    <source>
        <dbReference type="RefSeq" id="XP_030044559.1"/>
    </source>
</evidence>
<dbReference type="PRINTS" id="PR00237">
    <property type="entry name" value="GPCRRHODOPSN"/>
</dbReference>
<name>A0A6P7YWH4_9AMPH</name>
<feature type="transmembrane region" description="Helical" evidence="10">
    <location>
        <begin position="162"/>
        <end position="185"/>
    </location>
</feature>
<organism evidence="12 14">
    <name type="scientific">Microcaecilia unicolor</name>
    <dbReference type="NCBI Taxonomy" id="1415580"/>
    <lineage>
        <taxon>Eukaryota</taxon>
        <taxon>Metazoa</taxon>
        <taxon>Chordata</taxon>
        <taxon>Craniata</taxon>
        <taxon>Vertebrata</taxon>
        <taxon>Euteleostomi</taxon>
        <taxon>Amphibia</taxon>
        <taxon>Gymnophiona</taxon>
        <taxon>Siphonopidae</taxon>
        <taxon>Microcaecilia</taxon>
    </lineage>
</organism>
<evidence type="ECO:0000256" key="5">
    <source>
        <dbReference type="ARBA" id="ARBA00023040"/>
    </source>
</evidence>
<feature type="transmembrane region" description="Helical" evidence="10">
    <location>
        <begin position="261"/>
        <end position="280"/>
    </location>
</feature>
<protein>
    <submittedName>
        <fullName evidence="13 14">Glucose-dependent insulinotropic receptor-like</fullName>
    </submittedName>
</protein>
<dbReference type="PROSITE" id="PS50262">
    <property type="entry name" value="G_PROTEIN_RECEP_F1_2"/>
    <property type="match status" value="1"/>
</dbReference>
<evidence type="ECO:0000313" key="12">
    <source>
        <dbReference type="Proteomes" id="UP000515156"/>
    </source>
</evidence>
<keyword evidence="5 9" id="KW-0297">G-protein coupled receptor</keyword>
<evidence type="ECO:0000256" key="2">
    <source>
        <dbReference type="ARBA" id="ARBA00022475"/>
    </source>
</evidence>
<feature type="domain" description="G-protein coupled receptors family 1 profile" evidence="11">
    <location>
        <begin position="20"/>
        <end position="277"/>
    </location>
</feature>
<dbReference type="PROSITE" id="PS00237">
    <property type="entry name" value="G_PROTEIN_RECEP_F1_1"/>
    <property type="match status" value="1"/>
</dbReference>
<dbReference type="Pfam" id="PF00001">
    <property type="entry name" value="7tm_1"/>
    <property type="match status" value="1"/>
</dbReference>
<feature type="transmembrane region" description="Helical" evidence="10">
    <location>
        <begin position="81"/>
        <end position="100"/>
    </location>
</feature>
<evidence type="ECO:0000256" key="8">
    <source>
        <dbReference type="ARBA" id="ARBA00023224"/>
    </source>
</evidence>
<dbReference type="InterPro" id="IPR017452">
    <property type="entry name" value="GPCR_Rhodpsn_7TM"/>
</dbReference>
<evidence type="ECO:0000259" key="11">
    <source>
        <dbReference type="PROSITE" id="PS50262"/>
    </source>
</evidence>
<evidence type="ECO:0000256" key="7">
    <source>
        <dbReference type="ARBA" id="ARBA00023170"/>
    </source>
</evidence>
<dbReference type="InterPro" id="IPR000276">
    <property type="entry name" value="GPCR_Rhodpsn"/>
</dbReference>
<feature type="transmembrane region" description="Helical" evidence="10">
    <location>
        <begin position="121"/>
        <end position="142"/>
    </location>
</feature>
<evidence type="ECO:0000256" key="6">
    <source>
        <dbReference type="ARBA" id="ARBA00023136"/>
    </source>
</evidence>